<evidence type="ECO:0000313" key="2">
    <source>
        <dbReference type="Ensembl" id="ENSGGOP00000029748.1"/>
    </source>
</evidence>
<dbReference type="EMBL" id="CABD030075512">
    <property type="status" value="NOT_ANNOTATED_CDS"/>
    <property type="molecule type" value="Genomic_DNA"/>
</dbReference>
<reference evidence="2" key="3">
    <citation type="submission" date="2025-08" db="UniProtKB">
        <authorList>
            <consortium name="Ensembl"/>
        </authorList>
    </citation>
    <scope>IDENTIFICATION</scope>
</reference>
<dbReference type="EMBL" id="CABD030075516">
    <property type="status" value="NOT_ANNOTATED_CDS"/>
    <property type="molecule type" value="Genomic_DNA"/>
</dbReference>
<dbReference type="EMBL" id="CABD030075515">
    <property type="status" value="NOT_ANNOTATED_CDS"/>
    <property type="molecule type" value="Genomic_DNA"/>
</dbReference>
<dbReference type="EMBL" id="CABD030075507">
    <property type="status" value="NOT_ANNOTATED_CDS"/>
    <property type="molecule type" value="Genomic_DNA"/>
</dbReference>
<accession>A0A2I2Y4C3</accession>
<name>A0A2I2Y4C3_GORGO</name>
<dbReference type="Proteomes" id="UP000001519">
    <property type="component" value="Chromosome 10"/>
</dbReference>
<keyword evidence="1" id="KW-1133">Transmembrane helix</keyword>
<proteinExistence type="predicted"/>
<feature type="transmembrane region" description="Helical" evidence="1">
    <location>
        <begin position="15"/>
        <end position="36"/>
    </location>
</feature>
<evidence type="ECO:0000256" key="1">
    <source>
        <dbReference type="SAM" id="Phobius"/>
    </source>
</evidence>
<dbReference type="EMBL" id="CABD030075508">
    <property type="status" value="NOT_ANNOTATED_CDS"/>
    <property type="molecule type" value="Genomic_DNA"/>
</dbReference>
<dbReference type="EMBL" id="CABD030075510">
    <property type="status" value="NOT_ANNOTATED_CDS"/>
    <property type="molecule type" value="Genomic_DNA"/>
</dbReference>
<sequence>MEDKSNVKTFCSKNILAILGFSSIIAVIALLAVGLTQNKALPENVKAEGKQVQES</sequence>
<reference evidence="3" key="1">
    <citation type="submission" date="2011-05" db="EMBL/GenBank/DDBJ databases">
        <title>Insights into the evolution of the great apes provided by the gorilla genome.</title>
        <authorList>
            <person name="Scally A."/>
        </authorList>
    </citation>
    <scope>NUCLEOTIDE SEQUENCE [LARGE SCALE GENOMIC DNA]</scope>
</reference>
<dbReference type="GeneTree" id="ENSGT01150000286965"/>
<keyword evidence="3" id="KW-1185">Reference proteome</keyword>
<dbReference type="EMBL" id="CABD030075514">
    <property type="status" value="NOT_ANNOTATED_CDS"/>
    <property type="molecule type" value="Genomic_DNA"/>
</dbReference>
<dbReference type="EMBL" id="CABD030075511">
    <property type="status" value="NOT_ANNOTATED_CDS"/>
    <property type="molecule type" value="Genomic_DNA"/>
</dbReference>
<evidence type="ECO:0000313" key="3">
    <source>
        <dbReference type="Proteomes" id="UP000001519"/>
    </source>
</evidence>
<reference evidence="2" key="4">
    <citation type="submission" date="2025-09" db="UniProtKB">
        <authorList>
            <consortium name="Ensembl"/>
        </authorList>
    </citation>
    <scope>IDENTIFICATION</scope>
</reference>
<dbReference type="Bgee" id="ENSGGOG00000005345">
    <property type="expression patterns" value="Expressed in heart and 5 other cell types or tissues"/>
</dbReference>
<dbReference type="AlphaFoldDB" id="A0A2I2Y4C3"/>
<reference evidence="2 3" key="2">
    <citation type="journal article" date="2012" name="Nature">
        <title>Insights into hominid evolution from the gorilla genome sequence.</title>
        <authorList>
            <person name="Scally A."/>
            <person name="Dutheil J.Y."/>
            <person name="Hillier L.W."/>
            <person name="Jordan G.E."/>
            <person name="Goodhead I."/>
            <person name="Herrero J."/>
            <person name="Hobolth A."/>
            <person name="Lappalainen T."/>
            <person name="Mailund T."/>
            <person name="Marques-Bonet T."/>
            <person name="McCarthy S."/>
            <person name="Montgomery S.H."/>
            <person name="Schwalie P.C."/>
            <person name="Tang Y.A."/>
            <person name="Ward M.C."/>
            <person name="Xue Y."/>
            <person name="Yngvadottir B."/>
            <person name="Alkan C."/>
            <person name="Andersen L.N."/>
            <person name="Ayub Q."/>
            <person name="Ball E.V."/>
            <person name="Beal K."/>
            <person name="Bradley B.J."/>
            <person name="Chen Y."/>
            <person name="Clee C.M."/>
            <person name="Fitzgerald S."/>
            <person name="Graves T.A."/>
            <person name="Gu Y."/>
            <person name="Heath P."/>
            <person name="Heger A."/>
            <person name="Karakoc E."/>
            <person name="Kolb-Kokocinski A."/>
            <person name="Laird G.K."/>
            <person name="Lunter G."/>
            <person name="Meader S."/>
            <person name="Mort M."/>
            <person name="Mullikin J.C."/>
            <person name="Munch K."/>
            <person name="O'Connor T.D."/>
            <person name="Phillips A.D."/>
            <person name="Prado-Martinez J."/>
            <person name="Rogers A.S."/>
            <person name="Sajjadian S."/>
            <person name="Schmidt D."/>
            <person name="Shaw K."/>
            <person name="Simpson J.T."/>
            <person name="Stenson P.D."/>
            <person name="Turner D.J."/>
            <person name="Vigilant L."/>
            <person name="Vilella A.J."/>
            <person name="Whitener W."/>
            <person name="Zhu B."/>
            <person name="Cooper D.N."/>
            <person name="de Jong P."/>
            <person name="Dermitzakis E.T."/>
            <person name="Eichler E.E."/>
            <person name="Flicek P."/>
            <person name="Goldman N."/>
            <person name="Mundy N.I."/>
            <person name="Ning Z."/>
            <person name="Odom D.T."/>
            <person name="Ponting C.P."/>
            <person name="Quail M.A."/>
            <person name="Ryder O.A."/>
            <person name="Searle S.M."/>
            <person name="Warren W.C."/>
            <person name="Wilson R.K."/>
            <person name="Schierup M.H."/>
            <person name="Rogers J."/>
            <person name="Tyler-Smith C."/>
            <person name="Durbin R."/>
        </authorList>
    </citation>
    <scope>NUCLEOTIDE SEQUENCE [LARGE SCALE GENOMIC DNA]</scope>
</reference>
<organism evidence="2 3">
    <name type="scientific">Gorilla gorilla gorilla</name>
    <name type="common">Western lowland gorilla</name>
    <dbReference type="NCBI Taxonomy" id="9595"/>
    <lineage>
        <taxon>Eukaryota</taxon>
        <taxon>Metazoa</taxon>
        <taxon>Chordata</taxon>
        <taxon>Craniata</taxon>
        <taxon>Vertebrata</taxon>
        <taxon>Euteleostomi</taxon>
        <taxon>Mammalia</taxon>
        <taxon>Eutheria</taxon>
        <taxon>Euarchontoglires</taxon>
        <taxon>Primates</taxon>
        <taxon>Haplorrhini</taxon>
        <taxon>Catarrhini</taxon>
        <taxon>Hominidae</taxon>
        <taxon>Gorilla</taxon>
    </lineage>
</organism>
<protein>
    <submittedName>
        <fullName evidence="2">Ectonucleoside triphosphate diphosphohydrolase 1</fullName>
    </submittedName>
</protein>
<dbReference type="Ensembl" id="ENSGGOT00000051141.1">
    <property type="protein sequence ID" value="ENSGGOP00000029748.1"/>
    <property type="gene ID" value="ENSGGOG00000005345.3"/>
</dbReference>
<keyword evidence="1" id="KW-0812">Transmembrane</keyword>
<keyword evidence="1" id="KW-0472">Membrane</keyword>
<gene>
    <name evidence="2" type="primary">ENTPD1</name>
</gene>
<dbReference type="EMBL" id="CABD030075509">
    <property type="status" value="NOT_ANNOTATED_CDS"/>
    <property type="molecule type" value="Genomic_DNA"/>
</dbReference>
<dbReference type="EMBL" id="CABD030075513">
    <property type="status" value="NOT_ANNOTATED_CDS"/>
    <property type="molecule type" value="Genomic_DNA"/>
</dbReference>